<keyword evidence="7 8" id="KW-0472">Membrane</keyword>
<evidence type="ECO:0000256" key="7">
    <source>
        <dbReference type="ARBA" id="ARBA00023136"/>
    </source>
</evidence>
<evidence type="ECO:0000256" key="1">
    <source>
        <dbReference type="ARBA" id="ARBA00004141"/>
    </source>
</evidence>
<sequence>MSDQAKTMSTKIPELTPRSKQVAKIMIATAIGAALLGLSSLTLTGTVVALILSTPLLVIFSPAIVPAAILFFLTTVGLLFSSGCAVAAIAALTWIYNYVAGKNPPGADQLDYARMKIASTARDVTEKAKEYGQYVQAKSSGASQ</sequence>
<keyword evidence="10" id="KW-1185">Reference proteome</keyword>
<dbReference type="Pfam" id="PF01277">
    <property type="entry name" value="Oleosin"/>
    <property type="match status" value="1"/>
</dbReference>
<proteinExistence type="inferred from homology"/>
<evidence type="ECO:0000313" key="10">
    <source>
        <dbReference type="Proteomes" id="UP001161247"/>
    </source>
</evidence>
<dbReference type="GO" id="GO:0009791">
    <property type="term" value="P:post-embryonic development"/>
    <property type="evidence" value="ECO:0007669"/>
    <property type="project" value="UniProtKB-ARBA"/>
</dbReference>
<dbReference type="GO" id="GO:0019915">
    <property type="term" value="P:lipid storage"/>
    <property type="evidence" value="ECO:0007669"/>
    <property type="project" value="TreeGrafter"/>
</dbReference>
<evidence type="ECO:0000256" key="2">
    <source>
        <dbReference type="ARBA" id="ARBA00004502"/>
    </source>
</evidence>
<dbReference type="PANTHER" id="PTHR33203">
    <property type="entry name" value="OLEOSIN"/>
    <property type="match status" value="1"/>
</dbReference>
<evidence type="ECO:0000313" key="9">
    <source>
        <dbReference type="EMBL" id="CAI9093595.1"/>
    </source>
</evidence>
<dbReference type="InterPro" id="IPR000136">
    <property type="entry name" value="Oleosin"/>
</dbReference>
<gene>
    <name evidence="9" type="ORF">OLC1_LOCUS4961</name>
</gene>
<comment type="subcellular location">
    <subcellularLocation>
        <location evidence="2">Lipid droplet</location>
    </subcellularLocation>
    <subcellularLocation>
        <location evidence="1">Membrane</location>
        <topology evidence="1">Multi-pass membrane protein</topology>
    </subcellularLocation>
</comment>
<dbReference type="PANTHER" id="PTHR33203:SF24">
    <property type="entry name" value="OLEOSIN"/>
    <property type="match status" value="1"/>
</dbReference>
<name>A0AAV1CDY2_OLDCO</name>
<evidence type="ECO:0000256" key="3">
    <source>
        <dbReference type="ARBA" id="ARBA00010858"/>
    </source>
</evidence>
<comment type="similarity">
    <text evidence="3">Belongs to the oleosin family.</text>
</comment>
<dbReference type="GO" id="GO:0048608">
    <property type="term" value="P:reproductive structure development"/>
    <property type="evidence" value="ECO:0007669"/>
    <property type="project" value="UniProtKB-ARBA"/>
</dbReference>
<evidence type="ECO:0000256" key="4">
    <source>
        <dbReference type="ARBA" id="ARBA00022677"/>
    </source>
</evidence>
<keyword evidence="5 8" id="KW-0812">Transmembrane</keyword>
<protein>
    <submittedName>
        <fullName evidence="9">OLC1v1029137C1</fullName>
    </submittedName>
</protein>
<dbReference type="GO" id="GO:0012511">
    <property type="term" value="C:monolayer-surrounded lipid storage body"/>
    <property type="evidence" value="ECO:0007669"/>
    <property type="project" value="InterPro"/>
</dbReference>
<dbReference type="Proteomes" id="UP001161247">
    <property type="component" value="Chromosome 2"/>
</dbReference>
<organism evidence="9 10">
    <name type="scientific">Oldenlandia corymbosa var. corymbosa</name>
    <dbReference type="NCBI Taxonomy" id="529605"/>
    <lineage>
        <taxon>Eukaryota</taxon>
        <taxon>Viridiplantae</taxon>
        <taxon>Streptophyta</taxon>
        <taxon>Embryophyta</taxon>
        <taxon>Tracheophyta</taxon>
        <taxon>Spermatophyta</taxon>
        <taxon>Magnoliopsida</taxon>
        <taxon>eudicotyledons</taxon>
        <taxon>Gunneridae</taxon>
        <taxon>Pentapetalae</taxon>
        <taxon>asterids</taxon>
        <taxon>lamiids</taxon>
        <taxon>Gentianales</taxon>
        <taxon>Rubiaceae</taxon>
        <taxon>Rubioideae</taxon>
        <taxon>Spermacoceae</taxon>
        <taxon>Hedyotis-Oldenlandia complex</taxon>
        <taxon>Oldenlandia</taxon>
    </lineage>
</organism>
<feature type="transmembrane region" description="Helical" evidence="8">
    <location>
        <begin position="47"/>
        <end position="71"/>
    </location>
</feature>
<dbReference type="EMBL" id="OX459119">
    <property type="protein sequence ID" value="CAI9093595.1"/>
    <property type="molecule type" value="Genomic_DNA"/>
</dbReference>
<keyword evidence="4" id="KW-0551">Lipid droplet</keyword>
<feature type="transmembrane region" description="Helical" evidence="8">
    <location>
        <begin position="21"/>
        <end position="41"/>
    </location>
</feature>
<evidence type="ECO:0000256" key="8">
    <source>
        <dbReference type="SAM" id="Phobius"/>
    </source>
</evidence>
<keyword evidence="6 8" id="KW-1133">Transmembrane helix</keyword>
<evidence type="ECO:0000256" key="5">
    <source>
        <dbReference type="ARBA" id="ARBA00022692"/>
    </source>
</evidence>
<evidence type="ECO:0000256" key="6">
    <source>
        <dbReference type="ARBA" id="ARBA00022989"/>
    </source>
</evidence>
<reference evidence="9" key="1">
    <citation type="submission" date="2023-03" db="EMBL/GenBank/DDBJ databases">
        <authorList>
            <person name="Julca I."/>
        </authorList>
    </citation>
    <scope>NUCLEOTIDE SEQUENCE</scope>
</reference>
<dbReference type="AlphaFoldDB" id="A0AAV1CDY2"/>
<feature type="transmembrane region" description="Helical" evidence="8">
    <location>
        <begin position="78"/>
        <end position="96"/>
    </location>
</feature>
<accession>A0AAV1CDY2</accession>
<dbReference type="GO" id="GO:0016020">
    <property type="term" value="C:membrane"/>
    <property type="evidence" value="ECO:0007669"/>
    <property type="project" value="UniProtKB-SubCell"/>
</dbReference>